<dbReference type="Proteomes" id="UP000215005">
    <property type="component" value="Chromosome"/>
</dbReference>
<gene>
    <name evidence="2" type="ORF">CDO52_00820</name>
</gene>
<feature type="compositionally biased region" description="Basic residues" evidence="1">
    <location>
        <begin position="334"/>
        <end position="343"/>
    </location>
</feature>
<sequence length="343" mass="38456">MAAEDVLDRIGTTLRRAEDLRWSDPEFLEWERGQLGGRFVEAHGIATGIYNPGPEFVGGSISAVRPMFEVIDDAATTRPMVVRYSDDPSLFWDGDRERFYRLDPDGEQQFVKAERDVCAFTLPAFGFERHVETQVHGTICAADTAVGEGPITITRIYEGGILRSWEGECEVPVLLEPATIDDIDALALADGRTYPILCTLHEVTQDEPDIVTPPDRYTRLSRTLRIEFVGQGPWPPDPLDSEITVAATQTAEAFRPVALRIHAAIHRLREQFAGAFGHEPTDPSTVTITNDSRDVLLDWRRHSQPWHAFTAGPQHQPRQTHRGGPNPRGLSVRRVPRRVGRRP</sequence>
<dbReference type="RefSeq" id="WP_017619518.1">
    <property type="nucleotide sequence ID" value="NZ_ANBG01000245.1"/>
</dbReference>
<feature type="region of interest" description="Disordered" evidence="1">
    <location>
        <begin position="308"/>
        <end position="343"/>
    </location>
</feature>
<name>A0A223S070_9ACTN</name>
<evidence type="ECO:0000313" key="3">
    <source>
        <dbReference type="Proteomes" id="UP000215005"/>
    </source>
</evidence>
<dbReference type="EMBL" id="CP022753">
    <property type="protein sequence ID" value="ASU81521.1"/>
    <property type="molecule type" value="Genomic_DNA"/>
</dbReference>
<evidence type="ECO:0000256" key="1">
    <source>
        <dbReference type="SAM" id="MobiDB-lite"/>
    </source>
</evidence>
<dbReference type="KEGG" id="ngv:CDO52_00820"/>
<proteinExistence type="predicted"/>
<accession>A0A223S070</accession>
<keyword evidence="3" id="KW-1185">Reference proteome</keyword>
<dbReference type="AlphaFoldDB" id="A0A223S070"/>
<protein>
    <submittedName>
        <fullName evidence="2">Uncharacterized protein</fullName>
    </submittedName>
</protein>
<organism evidence="2 3">
    <name type="scientific">Nocardiopsis gilva YIM 90087</name>
    <dbReference type="NCBI Taxonomy" id="1235441"/>
    <lineage>
        <taxon>Bacteria</taxon>
        <taxon>Bacillati</taxon>
        <taxon>Actinomycetota</taxon>
        <taxon>Actinomycetes</taxon>
        <taxon>Streptosporangiales</taxon>
        <taxon>Nocardiopsidaceae</taxon>
        <taxon>Nocardiopsis</taxon>
    </lineage>
</organism>
<evidence type="ECO:0000313" key="2">
    <source>
        <dbReference type="EMBL" id="ASU81521.1"/>
    </source>
</evidence>
<reference evidence="2 3" key="1">
    <citation type="submission" date="2017-08" db="EMBL/GenBank/DDBJ databases">
        <title>The complete genome sequence of Nocardiopsis gilva YIM 90087.</title>
        <authorList>
            <person name="Yin M."/>
            <person name="Tang S."/>
        </authorList>
    </citation>
    <scope>NUCLEOTIDE SEQUENCE [LARGE SCALE GENOMIC DNA]</scope>
    <source>
        <strain evidence="2 3">YIM 90087</strain>
    </source>
</reference>